<dbReference type="InterPro" id="IPR050109">
    <property type="entry name" value="HTH-type_TetR-like_transc_reg"/>
</dbReference>
<dbReference type="InterPro" id="IPR001647">
    <property type="entry name" value="HTH_TetR"/>
</dbReference>
<evidence type="ECO:0000313" key="6">
    <source>
        <dbReference type="Proteomes" id="UP001596392"/>
    </source>
</evidence>
<dbReference type="PANTHER" id="PTHR30055">
    <property type="entry name" value="HTH-TYPE TRANSCRIPTIONAL REGULATOR RUTR"/>
    <property type="match status" value="1"/>
</dbReference>
<dbReference type="Gene3D" id="1.10.357.10">
    <property type="entry name" value="Tetracycline Repressor, domain 2"/>
    <property type="match status" value="1"/>
</dbReference>
<dbReference type="SUPFAM" id="SSF48498">
    <property type="entry name" value="Tetracyclin repressor-like, C-terminal domain"/>
    <property type="match status" value="1"/>
</dbReference>
<evidence type="ECO:0000256" key="3">
    <source>
        <dbReference type="SAM" id="MobiDB-lite"/>
    </source>
</evidence>
<organism evidence="5 6">
    <name type="scientific">Catellatospora aurea</name>
    <dbReference type="NCBI Taxonomy" id="1337874"/>
    <lineage>
        <taxon>Bacteria</taxon>
        <taxon>Bacillati</taxon>
        <taxon>Actinomycetota</taxon>
        <taxon>Actinomycetes</taxon>
        <taxon>Micromonosporales</taxon>
        <taxon>Micromonosporaceae</taxon>
        <taxon>Catellatospora</taxon>
    </lineage>
</organism>
<proteinExistence type="predicted"/>
<dbReference type="Pfam" id="PF00440">
    <property type="entry name" value="TetR_N"/>
    <property type="match status" value="1"/>
</dbReference>
<protein>
    <submittedName>
        <fullName evidence="5">TetR/AcrR family transcriptional regulator</fullName>
    </submittedName>
</protein>
<keyword evidence="1 2" id="KW-0238">DNA-binding</keyword>
<feature type="region of interest" description="Disordered" evidence="3">
    <location>
        <begin position="200"/>
        <end position="226"/>
    </location>
</feature>
<evidence type="ECO:0000256" key="2">
    <source>
        <dbReference type="PROSITE-ProRule" id="PRU00335"/>
    </source>
</evidence>
<feature type="DNA-binding region" description="H-T-H motif" evidence="2">
    <location>
        <begin position="33"/>
        <end position="52"/>
    </location>
</feature>
<evidence type="ECO:0000259" key="4">
    <source>
        <dbReference type="PROSITE" id="PS50977"/>
    </source>
</evidence>
<dbReference type="PANTHER" id="PTHR30055:SF153">
    <property type="entry name" value="HTH-TYPE TRANSCRIPTIONAL REPRESSOR RV3405C"/>
    <property type="match status" value="1"/>
</dbReference>
<dbReference type="EMBL" id="JBHTAC010000008">
    <property type="protein sequence ID" value="MFC7242835.1"/>
    <property type="molecule type" value="Genomic_DNA"/>
</dbReference>
<name>A0ABW2GS26_9ACTN</name>
<sequence length="226" mass="24270">MDAEEEPGGRRVEDLVLDAARDCVLAYGVRRTTVTDVARRAGVSRMSVYRRWPDVQSLVADLMSREWHRVIVDAARQAAAADGPLRTRLVTQSVTAAATLRVHPLLRKILEVDPEILLPYMLDRRGAGQEEMLGFLVEMIAAGQAEGSVRAGDPARLARAVLLTAQSFVLSVATVTDGHTPSDLDAELTLLLDRYLSPAGGASTDRAPGSTRTRNSPSVVSGSPSA</sequence>
<dbReference type="InterPro" id="IPR036271">
    <property type="entry name" value="Tet_transcr_reg_TetR-rel_C_sf"/>
</dbReference>
<accession>A0ABW2GS26</accession>
<keyword evidence="6" id="KW-1185">Reference proteome</keyword>
<comment type="caution">
    <text evidence="5">The sequence shown here is derived from an EMBL/GenBank/DDBJ whole genome shotgun (WGS) entry which is preliminary data.</text>
</comment>
<feature type="compositionally biased region" description="Polar residues" evidence="3">
    <location>
        <begin position="210"/>
        <end position="226"/>
    </location>
</feature>
<gene>
    <name evidence="5" type="ORF">ACFQO7_10130</name>
</gene>
<dbReference type="RefSeq" id="WP_376806118.1">
    <property type="nucleotide sequence ID" value="NZ_JBHTAC010000008.1"/>
</dbReference>
<reference evidence="6" key="1">
    <citation type="journal article" date="2019" name="Int. J. Syst. Evol. Microbiol.">
        <title>The Global Catalogue of Microorganisms (GCM) 10K type strain sequencing project: providing services to taxonomists for standard genome sequencing and annotation.</title>
        <authorList>
            <consortium name="The Broad Institute Genomics Platform"/>
            <consortium name="The Broad Institute Genome Sequencing Center for Infectious Disease"/>
            <person name="Wu L."/>
            <person name="Ma J."/>
        </authorList>
    </citation>
    <scope>NUCLEOTIDE SEQUENCE [LARGE SCALE GENOMIC DNA]</scope>
    <source>
        <strain evidence="6">CGMCC 1.9106</strain>
    </source>
</reference>
<dbReference type="Gene3D" id="1.10.10.60">
    <property type="entry name" value="Homeodomain-like"/>
    <property type="match status" value="1"/>
</dbReference>
<dbReference type="Proteomes" id="UP001596392">
    <property type="component" value="Unassembled WGS sequence"/>
</dbReference>
<dbReference type="PROSITE" id="PS50977">
    <property type="entry name" value="HTH_TETR_2"/>
    <property type="match status" value="1"/>
</dbReference>
<dbReference type="InterPro" id="IPR009057">
    <property type="entry name" value="Homeodomain-like_sf"/>
</dbReference>
<evidence type="ECO:0000313" key="5">
    <source>
        <dbReference type="EMBL" id="MFC7242835.1"/>
    </source>
</evidence>
<dbReference type="SUPFAM" id="SSF46689">
    <property type="entry name" value="Homeodomain-like"/>
    <property type="match status" value="1"/>
</dbReference>
<evidence type="ECO:0000256" key="1">
    <source>
        <dbReference type="ARBA" id="ARBA00023125"/>
    </source>
</evidence>
<feature type="domain" description="HTH tetR-type" evidence="4">
    <location>
        <begin position="10"/>
        <end position="70"/>
    </location>
</feature>